<keyword evidence="4" id="KW-1185">Reference proteome</keyword>
<reference evidence="3 4" key="1">
    <citation type="submission" date="2016-12" db="EMBL/GenBank/DDBJ databases">
        <authorList>
            <person name="Gulvik C.A."/>
        </authorList>
    </citation>
    <scope>NUCLEOTIDE SEQUENCE [LARGE SCALE GENOMIC DNA]</scope>
    <source>
        <strain evidence="2 4">12-5202</strain>
        <strain evidence="1 3">12-5291</strain>
    </source>
</reference>
<evidence type="ECO:0000313" key="2">
    <source>
        <dbReference type="EMBL" id="ONK31124.1"/>
    </source>
</evidence>
<gene>
    <name evidence="2" type="ORF">BVE84_01040</name>
    <name evidence="1" type="ORF">BVE86_02035</name>
</gene>
<dbReference type="GO" id="GO:0006355">
    <property type="term" value="P:regulation of DNA-templated transcription"/>
    <property type="evidence" value="ECO:0007669"/>
    <property type="project" value="InterPro"/>
</dbReference>
<proteinExistence type="predicted"/>
<dbReference type="Proteomes" id="UP000188600">
    <property type="component" value="Unassembled WGS sequence"/>
</dbReference>
<evidence type="ECO:0000313" key="1">
    <source>
        <dbReference type="EMBL" id="ONK28885.1"/>
    </source>
</evidence>
<dbReference type="NCBIfam" id="TIGR02384">
    <property type="entry name" value="RelB_DinJ"/>
    <property type="match status" value="1"/>
</dbReference>
<comment type="caution">
    <text evidence="1">The sequence shown here is derived from an EMBL/GenBank/DDBJ whole genome shotgun (WGS) entry which is preliminary data.</text>
</comment>
<dbReference type="InterPro" id="IPR007337">
    <property type="entry name" value="RelB/DinJ"/>
</dbReference>
<dbReference type="AlphaFoldDB" id="A0AB36JTE8"/>
<dbReference type="EMBL" id="MSPT01000003">
    <property type="protein sequence ID" value="ONK28885.1"/>
    <property type="molecule type" value="Genomic_DNA"/>
</dbReference>
<organism evidence="1 3">
    <name type="scientific">Streptococcus azizii</name>
    <dbReference type="NCBI Taxonomy" id="1579424"/>
    <lineage>
        <taxon>Bacteria</taxon>
        <taxon>Bacillati</taxon>
        <taxon>Bacillota</taxon>
        <taxon>Bacilli</taxon>
        <taxon>Lactobacillales</taxon>
        <taxon>Streptococcaceae</taxon>
        <taxon>Streptococcus</taxon>
    </lineage>
</organism>
<sequence length="128" mass="15008">MIFIDYPIVIRVDEELKEEATKLYKSMGLDMTTAIKLFLTQSIPFTLKAYDSTCYDNNGRYISDEELESAKLWLKQYVKEGATARKLDVNSREDMVFILFHHLSVIYELFRKLKKHLIITSAFLTTNQ</sequence>
<name>A0AB36JTE8_9STRE</name>
<protein>
    <submittedName>
        <fullName evidence="1">Uncharacterized protein</fullName>
    </submittedName>
</protein>
<evidence type="ECO:0000313" key="3">
    <source>
        <dbReference type="Proteomes" id="UP000188600"/>
    </source>
</evidence>
<dbReference type="Pfam" id="PF04221">
    <property type="entry name" value="RelB"/>
    <property type="match status" value="1"/>
</dbReference>
<dbReference type="Gene3D" id="1.10.1220.10">
    <property type="entry name" value="Met repressor-like"/>
    <property type="match status" value="1"/>
</dbReference>
<accession>A0AB36JTE8</accession>
<dbReference type="Proteomes" id="UP000188946">
    <property type="component" value="Unassembled WGS sequence"/>
</dbReference>
<evidence type="ECO:0000313" key="4">
    <source>
        <dbReference type="Proteomes" id="UP000188946"/>
    </source>
</evidence>
<dbReference type="InterPro" id="IPR013321">
    <property type="entry name" value="Arc_rbn_hlx_hlx"/>
</dbReference>
<dbReference type="EMBL" id="MSPR01000001">
    <property type="protein sequence ID" value="ONK31124.1"/>
    <property type="molecule type" value="Genomic_DNA"/>
</dbReference>